<dbReference type="Pfam" id="PF08281">
    <property type="entry name" value="Sigma70_r4_2"/>
    <property type="match status" value="1"/>
</dbReference>
<sequence length="391" mass="44412">MKDIRSILRLSYEQGLSVREISERLEIGKTAVSTYLLRAREAGICSWPLLSAYENDNALEQLVFKRAGRPPQDLSIPDWSTIARELKRKGVTLTLLWQEYRQAHPDGYGFTWFCTNYAAFACKINPSYRNRHEAGAVMQTDYAGQTLPLIDPKTGEICQAQVFVAVLPASNLTFAYASLSQKLPDWIEGQIRALSFFGGVPKTIVCDNLKAGVAKPLWFEPTINPTFAAMAEHYDTTILPTRSRKPKDKAKVEGAVLIVERWILARLRNRTFFSLSDLNTTIAALLEDLNNRPMRHYDKSRRQLFEEIERTVLSDLPEVPFEYAEWKTAKVHPDYHVEVDKTFYSVPHSLIGQKVTIRLTHRVIEIFVVLNAMVMSLSMSICPNLISATLA</sequence>
<evidence type="ECO:0000256" key="1">
    <source>
        <dbReference type="ARBA" id="ARBA00009277"/>
    </source>
</evidence>
<dbReference type="Pfam" id="PF22483">
    <property type="entry name" value="Mu-transpos_C_2"/>
    <property type="match status" value="1"/>
</dbReference>
<dbReference type="NCBIfam" id="NF033546">
    <property type="entry name" value="transpos_IS21"/>
    <property type="match status" value="1"/>
</dbReference>
<dbReference type="GO" id="GO:0003677">
    <property type="term" value="F:DNA binding"/>
    <property type="evidence" value="ECO:0007669"/>
    <property type="project" value="InterPro"/>
</dbReference>
<proteinExistence type="inferred from homology"/>
<dbReference type="SUPFAM" id="SSF88659">
    <property type="entry name" value="Sigma3 and sigma4 domains of RNA polymerase sigma factors"/>
    <property type="match status" value="1"/>
</dbReference>
<dbReference type="PANTHER" id="PTHR35004:SF8">
    <property type="entry name" value="TRANSPOSASE RV3428C-RELATED"/>
    <property type="match status" value="1"/>
</dbReference>
<dbReference type="GO" id="GO:0016987">
    <property type="term" value="F:sigma factor activity"/>
    <property type="evidence" value="ECO:0007669"/>
    <property type="project" value="InterPro"/>
</dbReference>
<feature type="domain" description="Integrase catalytic" evidence="3">
    <location>
        <begin position="122"/>
        <end position="309"/>
    </location>
</feature>
<dbReference type="InterPro" id="IPR012337">
    <property type="entry name" value="RNaseH-like_sf"/>
</dbReference>
<feature type="domain" description="HTH IS408-type" evidence="2">
    <location>
        <begin position="4"/>
        <end position="86"/>
    </location>
</feature>
<dbReference type="GO" id="GO:0015074">
    <property type="term" value="P:DNA integration"/>
    <property type="evidence" value="ECO:0007669"/>
    <property type="project" value="InterPro"/>
</dbReference>
<dbReference type="InterPro" id="IPR013324">
    <property type="entry name" value="RNA_pol_sigma_r3/r4-like"/>
</dbReference>
<dbReference type="InterPro" id="IPR036397">
    <property type="entry name" value="RNaseH_sf"/>
</dbReference>
<evidence type="ECO:0000259" key="3">
    <source>
        <dbReference type="PROSITE" id="PS50994"/>
    </source>
</evidence>
<dbReference type="KEGG" id="och:CES85_5705"/>
<dbReference type="InterPro" id="IPR013249">
    <property type="entry name" value="RNA_pol_sigma70_r4_t2"/>
</dbReference>
<comment type="similarity">
    <text evidence="1">Belongs to the transposase IS21/IS408/IS1162 family.</text>
</comment>
<dbReference type="Proteomes" id="UP000215256">
    <property type="component" value="Chromosome 2"/>
</dbReference>
<dbReference type="InterPro" id="IPR054353">
    <property type="entry name" value="IstA-like_C"/>
</dbReference>
<protein>
    <submittedName>
        <fullName evidence="4">Sigma-70, region 4 family protein</fullName>
    </submittedName>
</protein>
<evidence type="ECO:0000313" key="4">
    <source>
        <dbReference type="EMBL" id="ASV84901.1"/>
    </source>
</evidence>
<dbReference type="InterPro" id="IPR001584">
    <property type="entry name" value="Integrase_cat-core"/>
</dbReference>
<gene>
    <name evidence="4" type="ORF">CES85_5705</name>
</gene>
<evidence type="ECO:0000259" key="2">
    <source>
        <dbReference type="PROSITE" id="PS50532"/>
    </source>
</evidence>
<name>A0A248UER5_9HYPH</name>
<evidence type="ECO:0000313" key="5">
    <source>
        <dbReference type="Proteomes" id="UP000215256"/>
    </source>
</evidence>
<dbReference type="EMBL" id="CP022603">
    <property type="protein sequence ID" value="ASV84901.1"/>
    <property type="molecule type" value="Genomic_DNA"/>
</dbReference>
<dbReference type="InterPro" id="IPR017895">
    <property type="entry name" value="HTH_IS408/IS1162_type"/>
</dbReference>
<dbReference type="PROSITE" id="PS50994">
    <property type="entry name" value="INTEGRASE"/>
    <property type="match status" value="1"/>
</dbReference>
<reference evidence="4 5" key="1">
    <citation type="submission" date="2017-07" db="EMBL/GenBank/DDBJ databases">
        <title>Phylogenetic study on the rhizospheric bacterium Ochrobactrum sp. A44.</title>
        <authorList>
            <person name="Krzyzanowska D.M."/>
            <person name="Ossowicki A."/>
            <person name="Rajewska M."/>
            <person name="Maciag T."/>
            <person name="Kaczynski Z."/>
            <person name="Czerwicka M."/>
            <person name="Jafra S."/>
        </authorList>
    </citation>
    <scope>NUCLEOTIDE SEQUENCE [LARGE SCALE GENOMIC DNA]</scope>
    <source>
        <strain evidence="4 5">A44</strain>
    </source>
</reference>
<organism evidence="4 5">
    <name type="scientific">Ochrobactrum quorumnocens</name>
    <dbReference type="NCBI Taxonomy" id="271865"/>
    <lineage>
        <taxon>Bacteria</taxon>
        <taxon>Pseudomonadati</taxon>
        <taxon>Pseudomonadota</taxon>
        <taxon>Alphaproteobacteria</taxon>
        <taxon>Hyphomicrobiales</taxon>
        <taxon>Brucellaceae</taxon>
        <taxon>Brucella/Ochrobactrum group</taxon>
        <taxon>Ochrobactrum</taxon>
    </lineage>
</organism>
<accession>A0A248UER5</accession>
<dbReference type="PANTHER" id="PTHR35004">
    <property type="entry name" value="TRANSPOSASE RV3428C-RELATED"/>
    <property type="match status" value="1"/>
</dbReference>
<dbReference type="SUPFAM" id="SSF53098">
    <property type="entry name" value="Ribonuclease H-like"/>
    <property type="match status" value="1"/>
</dbReference>
<dbReference type="AlphaFoldDB" id="A0A248UER5"/>
<dbReference type="PROSITE" id="PS50532">
    <property type="entry name" value="HTH_IS408"/>
    <property type="match status" value="1"/>
</dbReference>
<dbReference type="Gene3D" id="3.30.420.10">
    <property type="entry name" value="Ribonuclease H-like superfamily/Ribonuclease H"/>
    <property type="match status" value="1"/>
</dbReference>
<dbReference type="GO" id="GO:0006352">
    <property type="term" value="P:DNA-templated transcription initiation"/>
    <property type="evidence" value="ECO:0007669"/>
    <property type="project" value="InterPro"/>
</dbReference>
<dbReference type="Gene3D" id="1.10.10.60">
    <property type="entry name" value="Homeodomain-like"/>
    <property type="match status" value="1"/>
</dbReference>